<dbReference type="InterPro" id="IPR036663">
    <property type="entry name" value="Fumarylacetoacetase_C_sf"/>
</dbReference>
<dbReference type="AlphaFoldDB" id="W9IYW2"/>
<dbReference type="GO" id="GO:0050163">
    <property type="term" value="F:oxaloacetate tautomerase activity"/>
    <property type="evidence" value="ECO:0007669"/>
    <property type="project" value="UniProtKB-ARBA"/>
</dbReference>
<dbReference type="Proteomes" id="UP000030753">
    <property type="component" value="Unassembled WGS sequence"/>
</dbReference>
<evidence type="ECO:0000256" key="1">
    <source>
        <dbReference type="ARBA" id="ARBA00010211"/>
    </source>
</evidence>
<dbReference type="FunFam" id="3.90.850.10:FF:000002">
    <property type="entry name" value="2-hydroxyhepta-2,4-diene-1,7-dioate isomerase"/>
    <property type="match status" value="1"/>
</dbReference>
<dbReference type="PANTHER" id="PTHR11820:SF100">
    <property type="entry name" value="FUMARYLACETOACETATE HYDROLASE FAMILY PROTEIN (AFU_ORTHOLOGUE AFUA_4G01490)"/>
    <property type="match status" value="1"/>
</dbReference>
<sequence length="282" mass="30404">MMPPWTRLIRFVASDGRVLQGEPILPLPGFDLGYTTESDQLKAKVIVGGDLFDTTGKTKVSDEVVTVKKLLGPLAREDVPILRCVGLNYAKHIKETGRTPPPFPSIFFKPNTTIVDHDAPVVIPKIAQDGQADYEGELCIVIGRDAKDVPVESALDYVAAYTAGNDVSSRKLQRDPTLAGGIPQWGFSKGFDTFAPLGPCLVAADLIGDPATLHLKTIINGETRQDETLSDLLFNSANLVSYLSQGTTLQKGSVIMTGTPGGKKHNPGKLVSKPFSYFVSEH</sequence>
<dbReference type="SUPFAM" id="SSF56529">
    <property type="entry name" value="FAH"/>
    <property type="match status" value="1"/>
</dbReference>
<evidence type="ECO:0000313" key="5">
    <source>
        <dbReference type="Proteomes" id="UP000030753"/>
    </source>
</evidence>
<evidence type="ECO:0000313" key="4">
    <source>
        <dbReference type="EMBL" id="EWZ00184.1"/>
    </source>
</evidence>
<dbReference type="GO" id="GO:0046872">
    <property type="term" value="F:metal ion binding"/>
    <property type="evidence" value="ECO:0007669"/>
    <property type="project" value="UniProtKB-KW"/>
</dbReference>
<keyword evidence="2" id="KW-0479">Metal-binding</keyword>
<dbReference type="GO" id="GO:0006107">
    <property type="term" value="P:oxaloacetate metabolic process"/>
    <property type="evidence" value="ECO:0007669"/>
    <property type="project" value="UniProtKB-ARBA"/>
</dbReference>
<dbReference type="Pfam" id="PF01557">
    <property type="entry name" value="FAA_hydrolase"/>
    <property type="match status" value="1"/>
</dbReference>
<reference evidence="4 5" key="1">
    <citation type="submission" date="2011-06" db="EMBL/GenBank/DDBJ databases">
        <title>The Genome Sequence of Fusarium oxysporum FOSC 3-a.</title>
        <authorList>
            <consortium name="The Broad Institute Genome Sequencing Platform"/>
            <person name="Ma L.-J."/>
            <person name="Gale L.R."/>
            <person name="Schwartz D.C."/>
            <person name="Zhou S."/>
            <person name="Corby-Kistler H."/>
            <person name="Young S.K."/>
            <person name="Zeng Q."/>
            <person name="Gargeya S."/>
            <person name="Fitzgerald M."/>
            <person name="Haas B."/>
            <person name="Abouelleil A."/>
            <person name="Alvarado L."/>
            <person name="Arachchi H.M."/>
            <person name="Berlin A."/>
            <person name="Brown A."/>
            <person name="Chapman S.B."/>
            <person name="Chen Z."/>
            <person name="Dunbar C."/>
            <person name="Freedman E."/>
            <person name="Gearin G."/>
            <person name="Gellesch M."/>
            <person name="Goldberg J."/>
            <person name="Griggs A."/>
            <person name="Gujja S."/>
            <person name="Heiman D."/>
            <person name="Howarth C."/>
            <person name="Larson L."/>
            <person name="Lui A."/>
            <person name="MacDonald P.J.P."/>
            <person name="Mehta T."/>
            <person name="Montmayeur A."/>
            <person name="Murphy C."/>
            <person name="Neiman D."/>
            <person name="Pearson M."/>
            <person name="Priest M."/>
            <person name="Roberts A."/>
            <person name="Saif S."/>
            <person name="Shea T."/>
            <person name="Shenoy N."/>
            <person name="Sisk P."/>
            <person name="Stolte C."/>
            <person name="Sykes S."/>
            <person name="Wortman J."/>
            <person name="Nusbaum C."/>
            <person name="Birren B."/>
        </authorList>
    </citation>
    <scope>NUCLEOTIDE SEQUENCE [LARGE SCALE GENOMIC DNA]</scope>
    <source>
        <strain evidence="5">FOSC 3-a</strain>
    </source>
</reference>
<name>W9IYW2_FUSOX</name>
<dbReference type="OrthoDB" id="411064at2759"/>
<feature type="domain" description="Fumarylacetoacetase-like C-terminal" evidence="3">
    <location>
        <begin position="84"/>
        <end position="270"/>
    </location>
</feature>
<protein>
    <recommendedName>
        <fullName evidence="3">Fumarylacetoacetase-like C-terminal domain-containing protein</fullName>
    </recommendedName>
</protein>
<dbReference type="HOGENOM" id="CLU_028458_2_1_1"/>
<dbReference type="PANTHER" id="PTHR11820">
    <property type="entry name" value="ACYLPYRUVASE"/>
    <property type="match status" value="1"/>
</dbReference>
<dbReference type="EMBL" id="JH717839">
    <property type="protein sequence ID" value="EWZ00184.1"/>
    <property type="molecule type" value="Genomic_DNA"/>
</dbReference>
<proteinExistence type="inferred from homology"/>
<accession>W9IYW2</accession>
<evidence type="ECO:0000256" key="2">
    <source>
        <dbReference type="ARBA" id="ARBA00022723"/>
    </source>
</evidence>
<gene>
    <name evidence="4" type="ORF">FOYG_00073</name>
</gene>
<organism evidence="4 5">
    <name type="scientific">Fusarium oxysporum NRRL 32931</name>
    <dbReference type="NCBI Taxonomy" id="660029"/>
    <lineage>
        <taxon>Eukaryota</taxon>
        <taxon>Fungi</taxon>
        <taxon>Dikarya</taxon>
        <taxon>Ascomycota</taxon>
        <taxon>Pezizomycotina</taxon>
        <taxon>Sordariomycetes</taxon>
        <taxon>Hypocreomycetidae</taxon>
        <taxon>Hypocreales</taxon>
        <taxon>Nectriaceae</taxon>
        <taxon>Fusarium</taxon>
        <taxon>Fusarium oxysporum species complex</taxon>
    </lineage>
</organism>
<dbReference type="Gene3D" id="3.90.850.10">
    <property type="entry name" value="Fumarylacetoacetase-like, C-terminal domain"/>
    <property type="match status" value="1"/>
</dbReference>
<dbReference type="InterPro" id="IPR011234">
    <property type="entry name" value="Fumarylacetoacetase-like_C"/>
</dbReference>
<comment type="similarity">
    <text evidence="1">Belongs to the FAH family.</text>
</comment>
<evidence type="ECO:0000259" key="3">
    <source>
        <dbReference type="Pfam" id="PF01557"/>
    </source>
</evidence>